<protein>
    <submittedName>
        <fullName evidence="10">Homocysteine S-methyltransferase</fullName>
    </submittedName>
</protein>
<dbReference type="Gene3D" id="3.20.20.220">
    <property type="match status" value="1"/>
</dbReference>
<reference evidence="11" key="1">
    <citation type="submission" date="2011-01" db="EMBL/GenBank/DDBJ databases">
        <title>Complete sequence of chromosome of Acidobacterium sp. MP5ACTX9.</title>
        <authorList>
            <consortium name="US DOE Joint Genome Institute"/>
            <person name="Lucas S."/>
            <person name="Copeland A."/>
            <person name="Lapidus A."/>
            <person name="Cheng J.-F."/>
            <person name="Goodwin L."/>
            <person name="Pitluck S."/>
            <person name="Teshima H."/>
            <person name="Detter J.C."/>
            <person name="Han C."/>
            <person name="Tapia R."/>
            <person name="Land M."/>
            <person name="Hauser L."/>
            <person name="Kyrpides N."/>
            <person name="Ivanova N."/>
            <person name="Ovchinnikova G."/>
            <person name="Pagani I."/>
            <person name="Rawat S.R."/>
            <person name="Mannisto M."/>
            <person name="Haggblom M.M."/>
            <person name="Woyke T."/>
        </authorList>
    </citation>
    <scope>NUCLEOTIDE SEQUENCE [LARGE SCALE GENOMIC DNA]</scope>
    <source>
        <strain evidence="11">MP5ACTX9</strain>
    </source>
</reference>
<evidence type="ECO:0000256" key="6">
    <source>
        <dbReference type="ARBA" id="ARBA00022827"/>
    </source>
</evidence>
<dbReference type="eggNOG" id="COG0685">
    <property type="taxonomic scope" value="Bacteria"/>
</dbReference>
<feature type="binding site" evidence="8">
    <location>
        <position position="293"/>
    </location>
    <ligand>
        <name>Zn(2+)</name>
        <dbReference type="ChEBI" id="CHEBI:29105"/>
    </ligand>
</feature>
<comment type="pathway">
    <text evidence="2">One-carbon metabolism; tetrahydrofolate interconversion.</text>
</comment>
<evidence type="ECO:0000256" key="3">
    <source>
        <dbReference type="ARBA" id="ARBA00022603"/>
    </source>
</evidence>
<evidence type="ECO:0000256" key="7">
    <source>
        <dbReference type="ARBA" id="ARBA00023002"/>
    </source>
</evidence>
<evidence type="ECO:0000256" key="2">
    <source>
        <dbReference type="ARBA" id="ARBA00004777"/>
    </source>
</evidence>
<keyword evidence="11" id="KW-1185">Reference proteome</keyword>
<dbReference type="Gene3D" id="3.20.20.330">
    <property type="entry name" value="Homocysteine-binding-like domain"/>
    <property type="match status" value="1"/>
</dbReference>
<dbReference type="Pfam" id="PF02219">
    <property type="entry name" value="MTHFR"/>
    <property type="match status" value="1"/>
</dbReference>
<comment type="cofactor">
    <cofactor evidence="8">
        <name>Zn(2+)</name>
        <dbReference type="ChEBI" id="CHEBI:29105"/>
    </cofactor>
</comment>
<dbReference type="OrthoDB" id="9803687at2"/>
<dbReference type="Pfam" id="PF02574">
    <property type="entry name" value="S-methyl_trans"/>
    <property type="match status" value="1"/>
</dbReference>
<name>E8WWG5_GRATM</name>
<dbReference type="Proteomes" id="UP000000343">
    <property type="component" value="Chromosome"/>
</dbReference>
<dbReference type="EMBL" id="CP002480">
    <property type="protein sequence ID" value="ADW69629.1"/>
    <property type="molecule type" value="Genomic_DNA"/>
</dbReference>
<dbReference type="AlphaFoldDB" id="E8WWG5"/>
<sequence length="637" mass="67908">MTEVETKTELRGAAARLFTGGTVLCDGAMGSMLYGRGIFINRCYDELNLSQPDLVRAVHTEYLQAGATVIETNTFGGNRIRLERHGLEEKVREINRAGVRLARECVQQMAEKHASEAFVAGAMGPLGIRIGDGNKVTEEEAYAAFAVQVKALVEGGPGVGADLLILETLMAMNEARLAIQAAKAEGQGLPVIAMVTVDVNGNCLDGTSAEEAARLMTEWGADAVGCNCSDGPATVLAVIERMRTATKLPLAAMPNAGNPRVIDGRHIYLTSPEYMASFARKFIKAGATFVGGCCGTTPQHTRAMRGALRAIGAQETGVEVVENGGAAEAGAARAQSKVMPPDLKDRSRVGAKIATGEFVTLVEIVPPKGIDSSKELEGAEELHKLGVDAINVPDSPRASARMSAMSLCVQIQQRVGIETVLHYTCRDRNLLSIQSDLLGASSIGLRNILCLTGDPPKMGTYPDATAVFDVDAIGLTKIVRDMNYGLDIGGHSIGQSCGFTIAVAANPGVVDIDNEVRRFAAKVEAGGEYGITQPVFDLRLLEQFLKRIEQFRIPMIAGIWPLTSVKNAEFMRDQLKVRMPEEILARMGAMPSPEHAKAEGIAIAQEMLEESRAMVQGVQVSAPFGKYKAAAQVLGVL</sequence>
<dbReference type="PANTHER" id="PTHR11103">
    <property type="entry name" value="SLR1189 PROTEIN"/>
    <property type="match status" value="1"/>
</dbReference>
<comment type="cofactor">
    <cofactor evidence="1">
        <name>FAD</name>
        <dbReference type="ChEBI" id="CHEBI:57692"/>
    </cofactor>
</comment>
<dbReference type="GO" id="GO:0035999">
    <property type="term" value="P:tetrahydrofolate interconversion"/>
    <property type="evidence" value="ECO:0007669"/>
    <property type="project" value="UniProtKB-UniPathway"/>
</dbReference>
<dbReference type="SUPFAM" id="SSF51730">
    <property type="entry name" value="FAD-linked oxidoreductase"/>
    <property type="match status" value="1"/>
</dbReference>
<evidence type="ECO:0000256" key="4">
    <source>
        <dbReference type="ARBA" id="ARBA00022630"/>
    </source>
</evidence>
<dbReference type="KEGG" id="acm:AciX9_2604"/>
<dbReference type="SUPFAM" id="SSF82282">
    <property type="entry name" value="Homocysteine S-methyltransferase"/>
    <property type="match status" value="1"/>
</dbReference>
<dbReference type="STRING" id="1198114.AciX9_2604"/>
<keyword evidence="7" id="KW-0560">Oxidoreductase</keyword>
<dbReference type="InterPro" id="IPR003171">
    <property type="entry name" value="Mehydrof_redctse-like"/>
</dbReference>
<gene>
    <name evidence="10" type="ordered locus">AciX9_2604</name>
</gene>
<dbReference type="InterPro" id="IPR003726">
    <property type="entry name" value="HCY_dom"/>
</dbReference>
<evidence type="ECO:0000259" key="9">
    <source>
        <dbReference type="PROSITE" id="PS50970"/>
    </source>
</evidence>
<evidence type="ECO:0000256" key="5">
    <source>
        <dbReference type="ARBA" id="ARBA00022679"/>
    </source>
</evidence>
<feature type="domain" description="Hcy-binding" evidence="9">
    <location>
        <begin position="11"/>
        <end position="308"/>
    </location>
</feature>
<proteinExistence type="predicted"/>
<dbReference type="PANTHER" id="PTHR11103:SF18">
    <property type="entry name" value="SLR1189 PROTEIN"/>
    <property type="match status" value="1"/>
</dbReference>
<dbReference type="GO" id="GO:0004489">
    <property type="term" value="F:methylenetetrahydrofolate reductase [NAD(P)H] activity"/>
    <property type="evidence" value="ECO:0007669"/>
    <property type="project" value="InterPro"/>
</dbReference>
<evidence type="ECO:0000313" key="11">
    <source>
        <dbReference type="Proteomes" id="UP000000343"/>
    </source>
</evidence>
<dbReference type="PaxDb" id="1198114-AciX9_2604"/>
<keyword evidence="6" id="KW-0274">FAD</keyword>
<dbReference type="GO" id="GO:0008168">
    <property type="term" value="F:methyltransferase activity"/>
    <property type="evidence" value="ECO:0007669"/>
    <property type="project" value="UniProtKB-UniRule"/>
</dbReference>
<dbReference type="InterPro" id="IPR036589">
    <property type="entry name" value="HCY_dom_sf"/>
</dbReference>
<keyword evidence="5 8" id="KW-0808">Transferase</keyword>
<keyword evidence="3 8" id="KW-0489">Methyltransferase</keyword>
<dbReference type="CDD" id="cd00537">
    <property type="entry name" value="MTHFR"/>
    <property type="match status" value="1"/>
</dbReference>
<organism evidence="11">
    <name type="scientific">Granulicella tundricola (strain ATCC BAA-1859 / DSM 23138 / MP5ACTX9)</name>
    <dbReference type="NCBI Taxonomy" id="1198114"/>
    <lineage>
        <taxon>Bacteria</taxon>
        <taxon>Pseudomonadati</taxon>
        <taxon>Acidobacteriota</taxon>
        <taxon>Terriglobia</taxon>
        <taxon>Terriglobales</taxon>
        <taxon>Acidobacteriaceae</taxon>
        <taxon>Granulicella</taxon>
    </lineage>
</organism>
<dbReference type="InterPro" id="IPR029041">
    <property type="entry name" value="FAD-linked_oxidoreductase-like"/>
</dbReference>
<dbReference type="eggNOG" id="COG0646">
    <property type="taxonomic scope" value="Bacteria"/>
</dbReference>
<dbReference type="NCBIfam" id="NF006396">
    <property type="entry name" value="PRK08645.1"/>
    <property type="match status" value="1"/>
</dbReference>
<evidence type="ECO:0000313" key="10">
    <source>
        <dbReference type="EMBL" id="ADW69629.1"/>
    </source>
</evidence>
<dbReference type="PROSITE" id="PS50970">
    <property type="entry name" value="HCY"/>
    <property type="match status" value="1"/>
</dbReference>
<accession>E8WWG5</accession>
<keyword evidence="8" id="KW-0862">Zinc</keyword>
<dbReference type="HOGENOM" id="CLU_453272_0_0_0"/>
<keyword evidence="8" id="KW-0479">Metal-binding</keyword>
<dbReference type="GO" id="GO:0046872">
    <property type="term" value="F:metal ion binding"/>
    <property type="evidence" value="ECO:0007669"/>
    <property type="project" value="UniProtKB-KW"/>
</dbReference>
<evidence type="ECO:0000256" key="8">
    <source>
        <dbReference type="PROSITE-ProRule" id="PRU00333"/>
    </source>
</evidence>
<feature type="binding site" evidence="8">
    <location>
        <position position="228"/>
    </location>
    <ligand>
        <name>Zn(2+)</name>
        <dbReference type="ChEBI" id="CHEBI:29105"/>
    </ligand>
</feature>
<dbReference type="RefSeq" id="WP_013580944.1">
    <property type="nucleotide sequence ID" value="NC_015064.1"/>
</dbReference>
<dbReference type="GO" id="GO:0006555">
    <property type="term" value="P:methionine metabolic process"/>
    <property type="evidence" value="ECO:0007669"/>
    <property type="project" value="InterPro"/>
</dbReference>
<dbReference type="GO" id="GO:0032259">
    <property type="term" value="P:methylation"/>
    <property type="evidence" value="ECO:0007669"/>
    <property type="project" value="UniProtKB-KW"/>
</dbReference>
<dbReference type="UniPathway" id="UPA00193"/>
<keyword evidence="4" id="KW-0285">Flavoprotein</keyword>
<feature type="binding site" evidence="8">
    <location>
        <position position="294"/>
    </location>
    <ligand>
        <name>Zn(2+)</name>
        <dbReference type="ChEBI" id="CHEBI:29105"/>
    </ligand>
</feature>
<evidence type="ECO:0000256" key="1">
    <source>
        <dbReference type="ARBA" id="ARBA00001974"/>
    </source>
</evidence>